<dbReference type="Pfam" id="PF01636">
    <property type="entry name" value="APH"/>
    <property type="match status" value="1"/>
</dbReference>
<evidence type="ECO:0000259" key="1">
    <source>
        <dbReference type="Pfam" id="PF01636"/>
    </source>
</evidence>
<comment type="caution">
    <text evidence="3">The sequence shown here is derived from an EMBL/GenBank/DDBJ whole genome shotgun (WGS) entry which is preliminary data.</text>
</comment>
<dbReference type="RefSeq" id="XP_033421078.1">
    <property type="nucleotide sequence ID" value="XM_033575223.1"/>
</dbReference>
<dbReference type="OrthoDB" id="25129at2759"/>
<dbReference type="STRING" id="1220188.A0A4S3JG34"/>
<dbReference type="EMBL" id="SOSA01000268">
    <property type="protein sequence ID" value="THC93388.1"/>
    <property type="molecule type" value="Genomic_DNA"/>
</dbReference>
<dbReference type="InterPro" id="IPR002575">
    <property type="entry name" value="Aminoglycoside_PTrfase"/>
</dbReference>
<reference evidence="3 4" key="1">
    <citation type="submission" date="2019-03" db="EMBL/GenBank/DDBJ databases">
        <title>The genome sequence of a newly discovered highly antifungal drug resistant Aspergillus species, Aspergillus tanneri NIH 1004.</title>
        <authorList>
            <person name="Mounaud S."/>
            <person name="Singh I."/>
            <person name="Joardar V."/>
            <person name="Pakala S."/>
            <person name="Pakala S."/>
            <person name="Venepally P."/>
            <person name="Hoover J."/>
            <person name="Nierman W."/>
            <person name="Chung J."/>
            <person name="Losada L."/>
        </authorList>
    </citation>
    <scope>NUCLEOTIDE SEQUENCE [LARGE SCALE GENOMIC DNA]</scope>
    <source>
        <strain evidence="3 4">NIH1004</strain>
    </source>
</reference>
<dbReference type="GeneID" id="54333356"/>
<name>A0A4S3JG34_9EURO</name>
<organism evidence="3 4">
    <name type="scientific">Aspergillus tanneri</name>
    <dbReference type="NCBI Taxonomy" id="1220188"/>
    <lineage>
        <taxon>Eukaryota</taxon>
        <taxon>Fungi</taxon>
        <taxon>Dikarya</taxon>
        <taxon>Ascomycota</taxon>
        <taxon>Pezizomycotina</taxon>
        <taxon>Eurotiomycetes</taxon>
        <taxon>Eurotiomycetidae</taxon>
        <taxon>Eurotiales</taxon>
        <taxon>Aspergillaceae</taxon>
        <taxon>Aspergillus</taxon>
        <taxon>Aspergillus subgen. Circumdati</taxon>
    </lineage>
</organism>
<reference evidence="2 5" key="2">
    <citation type="submission" date="2019-08" db="EMBL/GenBank/DDBJ databases">
        <title>The genome sequence of a newly discovered highly antifungal drug resistant Aspergillus species, Aspergillus tanneri NIH 1004.</title>
        <authorList>
            <person name="Mounaud S."/>
            <person name="Singh I."/>
            <person name="Joardar V."/>
            <person name="Pakala S."/>
            <person name="Pakala S."/>
            <person name="Venepally P."/>
            <person name="Chung J.K."/>
            <person name="Losada L."/>
            <person name="Nierman W.C."/>
        </authorList>
    </citation>
    <scope>NUCLEOTIDE SEQUENCE [LARGE SCALE GENOMIC DNA]</scope>
    <source>
        <strain evidence="2 5">NIH1004</strain>
    </source>
</reference>
<dbReference type="InterPro" id="IPR011009">
    <property type="entry name" value="Kinase-like_dom_sf"/>
</dbReference>
<protein>
    <recommendedName>
        <fullName evidence="1">Aminoglycoside phosphotransferase domain-containing protein</fullName>
    </recommendedName>
</protein>
<sequence length="374" mass="41964">MSETMVGSTTLMPQGIPDDLIPIFKKLRDTPFACSDIADVPGQHVNSTFFATLSKPLPDGSKSVLFKHTKGWDAPWLGIAIDAARCFTEHDVHSKGICPIINENGFVIRPPRLLHFIPEYSTQIIENLENTVTLPEYLRSSDAISPSFATSLGRAVGSWLALFHHRNSEENGSGPAATRREKIPDRELYFNLYRGTLETQIRMSPQLFEGYEEAIRQRVQEGLKKDIQGRMGLIHGDLGARHFLIRNDVPIPNQDTILTPIDWETVHFGCQNQDFGQLIGELILVGQTDDQAFSDQVLQGLARGYQSLDEDSMFHVVFYAGLHLLMVLLTEGEPNTPMQNKMVGFARDCIVKGSQHDRQWLETTSLKYLLVASQ</sequence>
<evidence type="ECO:0000313" key="2">
    <source>
        <dbReference type="EMBL" id="KAA8641716.1"/>
    </source>
</evidence>
<evidence type="ECO:0000313" key="3">
    <source>
        <dbReference type="EMBL" id="THC93388.1"/>
    </source>
</evidence>
<feature type="domain" description="Aminoglycoside phosphotransferase" evidence="1">
    <location>
        <begin position="143"/>
        <end position="309"/>
    </location>
</feature>
<dbReference type="Gene3D" id="3.90.1200.10">
    <property type="match status" value="1"/>
</dbReference>
<proteinExistence type="predicted"/>
<accession>A0A4S3JG34</accession>
<keyword evidence="4" id="KW-1185">Reference proteome</keyword>
<gene>
    <name evidence="2" type="ORF">ATNIH1004_010655</name>
    <name evidence="3" type="ORF">EYZ11_007145</name>
</gene>
<evidence type="ECO:0000313" key="4">
    <source>
        <dbReference type="Proteomes" id="UP000308092"/>
    </source>
</evidence>
<dbReference type="Proteomes" id="UP000308092">
    <property type="component" value="Unassembled WGS sequence"/>
</dbReference>
<dbReference type="Proteomes" id="UP000324241">
    <property type="component" value="Unassembled WGS sequence"/>
</dbReference>
<dbReference type="VEuPathDB" id="FungiDB:EYZ11_007145"/>
<dbReference type="SUPFAM" id="SSF56112">
    <property type="entry name" value="Protein kinase-like (PK-like)"/>
    <property type="match status" value="1"/>
</dbReference>
<dbReference type="EMBL" id="QUQM01000008">
    <property type="protein sequence ID" value="KAA8641716.1"/>
    <property type="molecule type" value="Genomic_DNA"/>
</dbReference>
<evidence type="ECO:0000313" key="5">
    <source>
        <dbReference type="Proteomes" id="UP000324241"/>
    </source>
</evidence>
<dbReference type="AlphaFoldDB" id="A0A4S3JG34"/>